<name>A0A345DD66_9BURK</name>
<feature type="transmembrane region" description="Helical" evidence="5">
    <location>
        <begin position="119"/>
        <end position="140"/>
    </location>
</feature>
<dbReference type="Proteomes" id="UP000252182">
    <property type="component" value="Chromosome"/>
</dbReference>
<reference evidence="7" key="1">
    <citation type="submission" date="2018-07" db="EMBL/GenBank/DDBJ databases">
        <authorList>
            <person name="Kim H."/>
        </authorList>
    </citation>
    <scope>NUCLEOTIDE SEQUENCE [LARGE SCALE GENOMIC DNA]</scope>
    <source>
        <strain evidence="7">F02</strain>
    </source>
</reference>
<dbReference type="Pfam" id="PF04279">
    <property type="entry name" value="IspA"/>
    <property type="match status" value="1"/>
</dbReference>
<sequence>MKTLIDFFPVVLFFLSYKLTNDMFLATGVAMASTAVQMLLMKWKKIPIQIIHWVSLVLIVLLGSMSIYFHETIFLKWKFSVLEWSMGLAILVGQYVFNKNMLKLLLGHELVLADGVWKQLGLMWAGFFIFLGTLNIYIAYSFSDDVWFNFKLYGSLALTLLFTVLQGVWLAKHLPQDEA</sequence>
<dbReference type="KEGG" id="hyf:DTO96_102050"/>
<protein>
    <recommendedName>
        <fullName evidence="5">Inner membrane-spanning protein YciB</fullName>
    </recommendedName>
</protein>
<evidence type="ECO:0000256" key="2">
    <source>
        <dbReference type="ARBA" id="ARBA00022692"/>
    </source>
</evidence>
<keyword evidence="2 5" id="KW-0812">Transmembrane</keyword>
<dbReference type="InterPro" id="IPR006008">
    <property type="entry name" value="YciB"/>
</dbReference>
<dbReference type="HAMAP" id="MF_00189">
    <property type="entry name" value="YciB"/>
    <property type="match status" value="1"/>
</dbReference>
<evidence type="ECO:0000256" key="3">
    <source>
        <dbReference type="ARBA" id="ARBA00022989"/>
    </source>
</evidence>
<evidence type="ECO:0000313" key="6">
    <source>
        <dbReference type="EMBL" id="AXF86304.1"/>
    </source>
</evidence>
<evidence type="ECO:0000256" key="1">
    <source>
        <dbReference type="ARBA" id="ARBA00022475"/>
    </source>
</evidence>
<feature type="transmembrane region" description="Helical" evidence="5">
    <location>
        <begin position="152"/>
        <end position="171"/>
    </location>
</feature>
<feature type="transmembrane region" description="Helical" evidence="5">
    <location>
        <begin position="81"/>
        <end position="98"/>
    </location>
</feature>
<keyword evidence="5" id="KW-0997">Cell inner membrane</keyword>
<comment type="function">
    <text evidence="5">Plays a role in cell envelope biogenesis, maintenance of cell envelope integrity and membrane homeostasis.</text>
</comment>
<dbReference type="PANTHER" id="PTHR36917:SF1">
    <property type="entry name" value="INNER MEMBRANE-SPANNING PROTEIN YCIB"/>
    <property type="match status" value="1"/>
</dbReference>
<keyword evidence="4 5" id="KW-0472">Membrane</keyword>
<dbReference type="AlphaFoldDB" id="A0A345DD66"/>
<proteinExistence type="inferred from homology"/>
<feature type="transmembrane region" description="Helical" evidence="5">
    <location>
        <begin position="50"/>
        <end position="69"/>
    </location>
</feature>
<dbReference type="NCBIfam" id="NF001325">
    <property type="entry name" value="PRK00259.1-3"/>
    <property type="match status" value="1"/>
</dbReference>
<evidence type="ECO:0000256" key="5">
    <source>
        <dbReference type="HAMAP-Rule" id="MF_00189"/>
    </source>
</evidence>
<dbReference type="EMBL" id="CP031124">
    <property type="protein sequence ID" value="AXF86304.1"/>
    <property type="molecule type" value="Genomic_DNA"/>
</dbReference>
<dbReference type="PANTHER" id="PTHR36917">
    <property type="entry name" value="INTRACELLULAR SEPTATION PROTEIN A-RELATED"/>
    <property type="match status" value="1"/>
</dbReference>
<keyword evidence="3 5" id="KW-1133">Transmembrane helix</keyword>
<accession>A0A345DD66</accession>
<evidence type="ECO:0000256" key="4">
    <source>
        <dbReference type="ARBA" id="ARBA00023136"/>
    </source>
</evidence>
<evidence type="ECO:0000313" key="7">
    <source>
        <dbReference type="Proteomes" id="UP000252182"/>
    </source>
</evidence>
<dbReference type="OrthoDB" id="9788219at2"/>
<keyword evidence="7" id="KW-1185">Reference proteome</keyword>
<comment type="subcellular location">
    <subcellularLocation>
        <location evidence="5">Cell inner membrane</location>
        <topology evidence="5">Multi-pass membrane protein</topology>
    </subcellularLocation>
</comment>
<keyword evidence="1 5" id="KW-1003">Cell membrane</keyword>
<organism evidence="6 7">
    <name type="scientific">Ephemeroptericola cinctiostellae</name>
    <dbReference type="NCBI Taxonomy" id="2268024"/>
    <lineage>
        <taxon>Bacteria</taxon>
        <taxon>Pseudomonadati</taxon>
        <taxon>Pseudomonadota</taxon>
        <taxon>Betaproteobacteria</taxon>
        <taxon>Burkholderiales</taxon>
        <taxon>Burkholderiaceae</taxon>
        <taxon>Ephemeroptericola</taxon>
    </lineage>
</organism>
<dbReference type="GO" id="GO:0005886">
    <property type="term" value="C:plasma membrane"/>
    <property type="evidence" value="ECO:0007669"/>
    <property type="project" value="UniProtKB-SubCell"/>
</dbReference>
<dbReference type="RefSeq" id="WP_114563394.1">
    <property type="nucleotide sequence ID" value="NZ_CP031124.1"/>
</dbReference>
<comment type="caution">
    <text evidence="5">Lacks conserved residue(s) required for the propagation of feature annotation.</text>
</comment>
<gene>
    <name evidence="5 6" type="primary">yciB</name>
    <name evidence="6" type="ORF">DTO96_102050</name>
</gene>
<comment type="similarity">
    <text evidence="5">Belongs to the YciB family.</text>
</comment>